<proteinExistence type="predicted"/>
<evidence type="ECO:0000313" key="3">
    <source>
        <dbReference type="Proteomes" id="UP001161325"/>
    </source>
</evidence>
<accession>A0AA37VD00</accession>
<dbReference type="AlphaFoldDB" id="A0AA37VD00"/>
<dbReference type="Proteomes" id="UP001161325">
    <property type="component" value="Unassembled WGS sequence"/>
</dbReference>
<feature type="compositionally biased region" description="Low complexity" evidence="1">
    <location>
        <begin position="16"/>
        <end position="27"/>
    </location>
</feature>
<evidence type="ECO:0000313" key="2">
    <source>
        <dbReference type="EMBL" id="GLC28258.1"/>
    </source>
</evidence>
<feature type="compositionally biased region" description="Basic and acidic residues" evidence="1">
    <location>
        <begin position="143"/>
        <end position="152"/>
    </location>
</feature>
<sequence length="164" mass="17467">MSGMRDVMVEALVGAEAAAERPNAPAESMPTHRVRRLPLDASTQPLVRLVEQADGPYDLVLTSAEHDRVVLVSAARYQALRAYEATAEAQAEARARTDLEARYAAMQVQNARMSGHDVHALFTPEARAEAAVRSVDAAGGDTTRGDTTRGDTARGASPAARTGR</sequence>
<comment type="caution">
    <text evidence="2">The sequence shown here is derived from an EMBL/GenBank/DDBJ whole genome shotgun (WGS) entry which is preliminary data.</text>
</comment>
<evidence type="ECO:0008006" key="4">
    <source>
        <dbReference type="Google" id="ProtNLM"/>
    </source>
</evidence>
<feature type="region of interest" description="Disordered" evidence="1">
    <location>
        <begin position="16"/>
        <end position="37"/>
    </location>
</feature>
<organism evidence="2 3">
    <name type="scientific">Roseisolibacter agri</name>
    <dbReference type="NCBI Taxonomy" id="2014610"/>
    <lineage>
        <taxon>Bacteria</taxon>
        <taxon>Pseudomonadati</taxon>
        <taxon>Gemmatimonadota</taxon>
        <taxon>Gemmatimonadia</taxon>
        <taxon>Gemmatimonadales</taxon>
        <taxon>Gemmatimonadaceae</taxon>
        <taxon>Roseisolibacter</taxon>
    </lineage>
</organism>
<keyword evidence="3" id="KW-1185">Reference proteome</keyword>
<feature type="region of interest" description="Disordered" evidence="1">
    <location>
        <begin position="133"/>
        <end position="164"/>
    </location>
</feature>
<gene>
    <name evidence="2" type="ORF">rosag_47710</name>
</gene>
<protein>
    <recommendedName>
        <fullName evidence="4">Phd_YefM</fullName>
    </recommendedName>
</protein>
<reference evidence="2" key="1">
    <citation type="submission" date="2022-08" db="EMBL/GenBank/DDBJ databases">
        <title>Draft genome sequencing of Roseisolibacter agri AW1220.</title>
        <authorList>
            <person name="Tobiishi Y."/>
            <person name="Tonouchi A."/>
        </authorList>
    </citation>
    <scope>NUCLEOTIDE SEQUENCE</scope>
    <source>
        <strain evidence="2">AW1220</strain>
    </source>
</reference>
<name>A0AA37VD00_9BACT</name>
<evidence type="ECO:0000256" key="1">
    <source>
        <dbReference type="SAM" id="MobiDB-lite"/>
    </source>
</evidence>
<dbReference type="EMBL" id="BRXS01000008">
    <property type="protein sequence ID" value="GLC28258.1"/>
    <property type="molecule type" value="Genomic_DNA"/>
</dbReference>